<dbReference type="InterPro" id="IPR015947">
    <property type="entry name" value="PUA-like_sf"/>
</dbReference>
<feature type="domain" description="EVE" evidence="1">
    <location>
        <begin position="14"/>
        <end position="134"/>
    </location>
</feature>
<dbReference type="EMBL" id="FOYO01000001">
    <property type="protein sequence ID" value="SFR59080.1"/>
    <property type="molecule type" value="Genomic_DNA"/>
</dbReference>
<evidence type="ECO:0000313" key="2">
    <source>
        <dbReference type="EMBL" id="SFR59080.1"/>
    </source>
</evidence>
<protein>
    <submittedName>
        <fullName evidence="2">EVE domain-containing protein</fullName>
    </submittedName>
</protein>
<dbReference type="Proteomes" id="UP000199658">
    <property type="component" value="Unassembled WGS sequence"/>
</dbReference>
<organism evidence="2 3">
    <name type="scientific">Litoreibacter janthinus</name>
    <dbReference type="NCBI Taxonomy" id="670154"/>
    <lineage>
        <taxon>Bacteria</taxon>
        <taxon>Pseudomonadati</taxon>
        <taxon>Pseudomonadota</taxon>
        <taxon>Alphaproteobacteria</taxon>
        <taxon>Rhodobacterales</taxon>
        <taxon>Roseobacteraceae</taxon>
        <taxon>Litoreibacter</taxon>
    </lineage>
</organism>
<gene>
    <name evidence="2" type="ORF">SAMN04488002_3549</name>
</gene>
<name>A0A1I6HXZ5_9RHOB</name>
<dbReference type="Pfam" id="PF01878">
    <property type="entry name" value="EVE"/>
    <property type="match status" value="1"/>
</dbReference>
<dbReference type="STRING" id="670154.SAMN04488002_3549"/>
<dbReference type="AlphaFoldDB" id="A0A1I6HXZ5"/>
<dbReference type="RefSeq" id="WP_090219517.1">
    <property type="nucleotide sequence ID" value="NZ_FOYO01000001.1"/>
</dbReference>
<evidence type="ECO:0000259" key="1">
    <source>
        <dbReference type="Pfam" id="PF01878"/>
    </source>
</evidence>
<accession>A0A1I6HXZ5</accession>
<reference evidence="3" key="1">
    <citation type="submission" date="2016-10" db="EMBL/GenBank/DDBJ databases">
        <authorList>
            <person name="Varghese N."/>
            <person name="Submissions S."/>
        </authorList>
    </citation>
    <scope>NUCLEOTIDE SEQUENCE [LARGE SCALE GENOMIC DNA]</scope>
    <source>
        <strain evidence="3">DSM 26921</strain>
    </source>
</reference>
<keyword evidence="3" id="KW-1185">Reference proteome</keyword>
<dbReference type="OrthoDB" id="9793567at2"/>
<proteinExistence type="predicted"/>
<dbReference type="InterPro" id="IPR002740">
    <property type="entry name" value="EVE_domain"/>
</dbReference>
<evidence type="ECO:0000313" key="3">
    <source>
        <dbReference type="Proteomes" id="UP000199658"/>
    </source>
</evidence>
<sequence>MSRRYVIGVVHALHVAAGKRQGFVAFSHGKEAAVRNLDVGDKVIFYAPKTEFDGDPVQAFVGHATISGEAPRQMDYMTGLPAWVRDANFDDVKEVPVRPLLEHLTFVTRPSHWGMAFRQGKFSIPEADYRLIARAMGVDA</sequence>
<dbReference type="SUPFAM" id="SSF88697">
    <property type="entry name" value="PUA domain-like"/>
    <property type="match status" value="1"/>
</dbReference>
<dbReference type="Gene3D" id="3.10.590.10">
    <property type="entry name" value="ph1033 like domains"/>
    <property type="match status" value="1"/>
</dbReference>
<dbReference type="CDD" id="cd21132">
    <property type="entry name" value="EVE-like"/>
    <property type="match status" value="1"/>
</dbReference>